<dbReference type="InterPro" id="IPR001220">
    <property type="entry name" value="Legume_lectin_dom"/>
</dbReference>
<dbReference type="Proteomes" id="UP001630127">
    <property type="component" value="Unassembled WGS sequence"/>
</dbReference>
<keyword evidence="23" id="KW-1185">Reference proteome</keyword>
<feature type="binding site" evidence="18">
    <location>
        <position position="195"/>
    </location>
    <ligand>
        <name>ATP</name>
        <dbReference type="ChEBI" id="CHEBI:30616"/>
    </ligand>
</feature>
<dbReference type="GO" id="GO:0005524">
    <property type="term" value="F:ATP binding"/>
    <property type="evidence" value="ECO:0007669"/>
    <property type="project" value="UniProtKB-UniRule"/>
</dbReference>
<dbReference type="CDD" id="cd14066">
    <property type="entry name" value="STKc_IRAK"/>
    <property type="match status" value="1"/>
</dbReference>
<evidence type="ECO:0000256" key="16">
    <source>
        <dbReference type="ARBA" id="ARBA00047899"/>
    </source>
</evidence>
<keyword evidence="6" id="KW-0808">Transferase</keyword>
<dbReference type="InterPro" id="IPR008271">
    <property type="entry name" value="Ser/Thr_kinase_AS"/>
</dbReference>
<keyword evidence="5 19" id="KW-0723">Serine/threonine-protein kinase</keyword>
<dbReference type="GO" id="GO:0016020">
    <property type="term" value="C:membrane"/>
    <property type="evidence" value="ECO:0007669"/>
    <property type="project" value="UniProtKB-SubCell"/>
</dbReference>
<evidence type="ECO:0000256" key="17">
    <source>
        <dbReference type="ARBA" id="ARBA00048679"/>
    </source>
</evidence>
<dbReference type="InterPro" id="IPR011009">
    <property type="entry name" value="Kinase-like_dom_sf"/>
</dbReference>
<dbReference type="PROSITE" id="PS50011">
    <property type="entry name" value="PROTEIN_KINASE_DOM"/>
    <property type="match status" value="1"/>
</dbReference>
<name>A0ABD2YVH8_9GENT</name>
<dbReference type="InterPro" id="IPR013320">
    <property type="entry name" value="ConA-like_dom_sf"/>
</dbReference>
<evidence type="ECO:0000256" key="1">
    <source>
        <dbReference type="ARBA" id="ARBA00004479"/>
    </source>
</evidence>
<dbReference type="Gene3D" id="3.30.200.20">
    <property type="entry name" value="Phosphorylase Kinase, domain 1"/>
    <property type="match status" value="1"/>
</dbReference>
<keyword evidence="14 20" id="KW-0472">Membrane</keyword>
<dbReference type="SMART" id="SM00220">
    <property type="entry name" value="S_TKc"/>
    <property type="match status" value="1"/>
</dbReference>
<comment type="subcellular location">
    <subcellularLocation>
        <location evidence="1">Membrane</location>
        <topology evidence="1">Single-pass type I membrane protein</topology>
    </subcellularLocation>
</comment>
<evidence type="ECO:0000256" key="12">
    <source>
        <dbReference type="ARBA" id="ARBA00022840"/>
    </source>
</evidence>
<sequence>MRTGSNIQAWIEFDGTRFGLNVTIAPVGVSRPTKPLISFYNPVIANYVAADMFVGFSASRTTWLEKERVLAWSLTNEGALRDINASNLPVFLPESSSSSTLSSGLIIGIVVISIAVLLSLVSFSGFYWFRRRKRKGKEEEEEVQSWEIDYWPHRFSYEELARATKGFSEDQLLGSGGFGKVFRGIQTNNNLIAVKSINRESRQGLREFMAEISTIGRLQHKNLVPFRGWCKKGQEMLLVYDYMPNGSLYSWMFSKSRILNWDRRVMVLMDVAEGLNYLHNGWLHLVLHRDIKSSNILLDSDMSGRLGDFGLAKLYIHGQTQPLMTRLVGTVGYMAPELVVAGPSKASDIYSFGVVVLEVVCGRKPTEVHSEDGLALVDWVRKLNKDGRLNEAADQRIAGDYKVDDIETVLKMGLACCDAVPEMRPSMKEVVALLMSLKSPAPSDDLSSPLLQNPIYNDPCDATTISKLSLISDPGPRT</sequence>
<dbReference type="InterPro" id="IPR050528">
    <property type="entry name" value="L-type_Lectin-RKs"/>
</dbReference>
<dbReference type="SUPFAM" id="SSF56112">
    <property type="entry name" value="Protein kinase-like (PK-like)"/>
    <property type="match status" value="1"/>
</dbReference>
<keyword evidence="8" id="KW-0732">Signal</keyword>
<evidence type="ECO:0000256" key="9">
    <source>
        <dbReference type="ARBA" id="ARBA00022734"/>
    </source>
</evidence>
<keyword evidence="15" id="KW-0675">Receptor</keyword>
<dbReference type="Gene3D" id="1.10.510.10">
    <property type="entry name" value="Transferase(Phosphotransferase) domain 1"/>
    <property type="match status" value="1"/>
</dbReference>
<accession>A0ABD2YVH8</accession>
<proteinExistence type="inferred from homology"/>
<comment type="similarity">
    <text evidence="3">In the C-terminal section; belongs to the protein kinase superfamily. Ser/Thr protein kinase family.</text>
</comment>
<dbReference type="SUPFAM" id="SSF49899">
    <property type="entry name" value="Concanavalin A-like lectins/glucanases"/>
    <property type="match status" value="1"/>
</dbReference>
<dbReference type="Gene3D" id="2.60.120.200">
    <property type="match status" value="1"/>
</dbReference>
<evidence type="ECO:0000256" key="10">
    <source>
        <dbReference type="ARBA" id="ARBA00022741"/>
    </source>
</evidence>
<dbReference type="InterPro" id="IPR000719">
    <property type="entry name" value="Prot_kinase_dom"/>
</dbReference>
<comment type="similarity">
    <text evidence="2">In the N-terminal section; belongs to the leguminous lectin family.</text>
</comment>
<evidence type="ECO:0000256" key="4">
    <source>
        <dbReference type="ARBA" id="ARBA00012513"/>
    </source>
</evidence>
<dbReference type="FunFam" id="3.30.200.20:FF:000178">
    <property type="entry name" value="serine/threonine-protein kinase PBS1-like"/>
    <property type="match status" value="1"/>
</dbReference>
<dbReference type="PROSITE" id="PS00107">
    <property type="entry name" value="PROTEIN_KINASE_ATP"/>
    <property type="match status" value="1"/>
</dbReference>
<dbReference type="GO" id="GO:0004674">
    <property type="term" value="F:protein serine/threonine kinase activity"/>
    <property type="evidence" value="ECO:0007669"/>
    <property type="project" value="UniProtKB-KW"/>
</dbReference>
<evidence type="ECO:0000256" key="2">
    <source>
        <dbReference type="ARBA" id="ARBA00008536"/>
    </source>
</evidence>
<evidence type="ECO:0000256" key="19">
    <source>
        <dbReference type="RuleBase" id="RU000304"/>
    </source>
</evidence>
<evidence type="ECO:0000256" key="15">
    <source>
        <dbReference type="ARBA" id="ARBA00023170"/>
    </source>
</evidence>
<organism evidence="22 23">
    <name type="scientific">Cinchona calisaya</name>
    <dbReference type="NCBI Taxonomy" id="153742"/>
    <lineage>
        <taxon>Eukaryota</taxon>
        <taxon>Viridiplantae</taxon>
        <taxon>Streptophyta</taxon>
        <taxon>Embryophyta</taxon>
        <taxon>Tracheophyta</taxon>
        <taxon>Spermatophyta</taxon>
        <taxon>Magnoliopsida</taxon>
        <taxon>eudicotyledons</taxon>
        <taxon>Gunneridae</taxon>
        <taxon>Pentapetalae</taxon>
        <taxon>asterids</taxon>
        <taxon>lamiids</taxon>
        <taxon>Gentianales</taxon>
        <taxon>Rubiaceae</taxon>
        <taxon>Cinchonoideae</taxon>
        <taxon>Cinchoneae</taxon>
        <taxon>Cinchona</taxon>
    </lineage>
</organism>
<comment type="catalytic activity">
    <reaction evidence="17">
        <text>L-seryl-[protein] + ATP = O-phospho-L-seryl-[protein] + ADP + H(+)</text>
        <dbReference type="Rhea" id="RHEA:17989"/>
        <dbReference type="Rhea" id="RHEA-COMP:9863"/>
        <dbReference type="Rhea" id="RHEA-COMP:11604"/>
        <dbReference type="ChEBI" id="CHEBI:15378"/>
        <dbReference type="ChEBI" id="CHEBI:29999"/>
        <dbReference type="ChEBI" id="CHEBI:30616"/>
        <dbReference type="ChEBI" id="CHEBI:83421"/>
        <dbReference type="ChEBI" id="CHEBI:456216"/>
        <dbReference type="EC" id="2.7.11.1"/>
    </reaction>
</comment>
<evidence type="ECO:0000256" key="8">
    <source>
        <dbReference type="ARBA" id="ARBA00022729"/>
    </source>
</evidence>
<feature type="domain" description="Protein kinase" evidence="21">
    <location>
        <begin position="167"/>
        <end position="451"/>
    </location>
</feature>
<gene>
    <name evidence="22" type="ORF">ACH5RR_030741</name>
</gene>
<keyword evidence="7 20" id="KW-0812">Transmembrane</keyword>
<protein>
    <recommendedName>
        <fullName evidence="4">non-specific serine/threonine protein kinase</fullName>
        <ecNumber evidence="4">2.7.11.1</ecNumber>
    </recommendedName>
</protein>
<keyword evidence="12 18" id="KW-0067">ATP-binding</keyword>
<evidence type="ECO:0000259" key="21">
    <source>
        <dbReference type="PROSITE" id="PS50011"/>
    </source>
</evidence>
<evidence type="ECO:0000256" key="5">
    <source>
        <dbReference type="ARBA" id="ARBA00022527"/>
    </source>
</evidence>
<comment type="similarity">
    <text evidence="19">Belongs to the protein kinase superfamily.</text>
</comment>
<evidence type="ECO:0000256" key="20">
    <source>
        <dbReference type="SAM" id="Phobius"/>
    </source>
</evidence>
<dbReference type="EC" id="2.7.11.1" evidence="4"/>
<comment type="catalytic activity">
    <reaction evidence="16">
        <text>L-threonyl-[protein] + ATP = O-phospho-L-threonyl-[protein] + ADP + H(+)</text>
        <dbReference type="Rhea" id="RHEA:46608"/>
        <dbReference type="Rhea" id="RHEA-COMP:11060"/>
        <dbReference type="Rhea" id="RHEA-COMP:11605"/>
        <dbReference type="ChEBI" id="CHEBI:15378"/>
        <dbReference type="ChEBI" id="CHEBI:30013"/>
        <dbReference type="ChEBI" id="CHEBI:30616"/>
        <dbReference type="ChEBI" id="CHEBI:61977"/>
        <dbReference type="ChEBI" id="CHEBI:456216"/>
        <dbReference type="EC" id="2.7.11.1"/>
    </reaction>
</comment>
<evidence type="ECO:0000256" key="7">
    <source>
        <dbReference type="ARBA" id="ARBA00022692"/>
    </source>
</evidence>
<keyword evidence="13 20" id="KW-1133">Transmembrane helix</keyword>
<dbReference type="EMBL" id="JBJUIK010000012">
    <property type="protein sequence ID" value="KAL3511340.1"/>
    <property type="molecule type" value="Genomic_DNA"/>
</dbReference>
<reference evidence="22 23" key="1">
    <citation type="submission" date="2024-11" db="EMBL/GenBank/DDBJ databases">
        <title>A near-complete genome assembly of Cinchona calisaya.</title>
        <authorList>
            <person name="Lian D.C."/>
            <person name="Zhao X.W."/>
            <person name="Wei L."/>
        </authorList>
    </citation>
    <scope>NUCLEOTIDE SEQUENCE [LARGE SCALE GENOMIC DNA]</scope>
    <source>
        <tissue evidence="22">Nenye</tissue>
    </source>
</reference>
<evidence type="ECO:0000256" key="3">
    <source>
        <dbReference type="ARBA" id="ARBA00010217"/>
    </source>
</evidence>
<dbReference type="AlphaFoldDB" id="A0ABD2YVH8"/>
<dbReference type="Pfam" id="PF00069">
    <property type="entry name" value="Pkinase"/>
    <property type="match status" value="1"/>
</dbReference>
<keyword evidence="9" id="KW-0430">Lectin</keyword>
<dbReference type="FunFam" id="1.10.510.10:FF:000108">
    <property type="entry name" value="L-type lectin-domain containing receptor kinase S.4"/>
    <property type="match status" value="1"/>
</dbReference>
<evidence type="ECO:0000256" key="18">
    <source>
        <dbReference type="PROSITE-ProRule" id="PRU10141"/>
    </source>
</evidence>
<keyword evidence="11" id="KW-0418">Kinase</keyword>
<dbReference type="InterPro" id="IPR017441">
    <property type="entry name" value="Protein_kinase_ATP_BS"/>
</dbReference>
<dbReference type="GO" id="GO:0030246">
    <property type="term" value="F:carbohydrate binding"/>
    <property type="evidence" value="ECO:0007669"/>
    <property type="project" value="UniProtKB-KW"/>
</dbReference>
<dbReference type="Pfam" id="PF00139">
    <property type="entry name" value="Lectin_legB"/>
    <property type="match status" value="1"/>
</dbReference>
<evidence type="ECO:0000313" key="22">
    <source>
        <dbReference type="EMBL" id="KAL3511340.1"/>
    </source>
</evidence>
<evidence type="ECO:0000256" key="14">
    <source>
        <dbReference type="ARBA" id="ARBA00023136"/>
    </source>
</evidence>
<feature type="transmembrane region" description="Helical" evidence="20">
    <location>
        <begin position="105"/>
        <end position="129"/>
    </location>
</feature>
<dbReference type="PROSITE" id="PS00108">
    <property type="entry name" value="PROTEIN_KINASE_ST"/>
    <property type="match status" value="1"/>
</dbReference>
<evidence type="ECO:0000256" key="13">
    <source>
        <dbReference type="ARBA" id="ARBA00022989"/>
    </source>
</evidence>
<keyword evidence="10 18" id="KW-0547">Nucleotide-binding</keyword>
<dbReference type="PANTHER" id="PTHR27007">
    <property type="match status" value="1"/>
</dbReference>
<comment type="caution">
    <text evidence="22">The sequence shown here is derived from an EMBL/GenBank/DDBJ whole genome shotgun (WGS) entry which is preliminary data.</text>
</comment>
<evidence type="ECO:0000313" key="23">
    <source>
        <dbReference type="Proteomes" id="UP001630127"/>
    </source>
</evidence>
<evidence type="ECO:0000256" key="11">
    <source>
        <dbReference type="ARBA" id="ARBA00022777"/>
    </source>
</evidence>
<evidence type="ECO:0000256" key="6">
    <source>
        <dbReference type="ARBA" id="ARBA00022679"/>
    </source>
</evidence>